<organism evidence="3 4">
    <name type="scientific">Crassostrea virginica</name>
    <name type="common">Eastern oyster</name>
    <dbReference type="NCBI Taxonomy" id="6565"/>
    <lineage>
        <taxon>Eukaryota</taxon>
        <taxon>Metazoa</taxon>
        <taxon>Spiralia</taxon>
        <taxon>Lophotrochozoa</taxon>
        <taxon>Mollusca</taxon>
        <taxon>Bivalvia</taxon>
        <taxon>Autobranchia</taxon>
        <taxon>Pteriomorphia</taxon>
        <taxon>Ostreida</taxon>
        <taxon>Ostreoidea</taxon>
        <taxon>Ostreidae</taxon>
        <taxon>Crassostrea</taxon>
    </lineage>
</organism>
<keyword evidence="1" id="KW-0238">DNA-binding</keyword>
<protein>
    <submittedName>
        <fullName evidence="4">Tigger transposable element-derived protein 6-like</fullName>
    </submittedName>
</protein>
<keyword evidence="3" id="KW-1185">Reference proteome</keyword>
<evidence type="ECO:0000313" key="4">
    <source>
        <dbReference type="RefSeq" id="XP_022290403.1"/>
    </source>
</evidence>
<dbReference type="InterPro" id="IPR009057">
    <property type="entry name" value="Homeodomain-like_sf"/>
</dbReference>
<dbReference type="RefSeq" id="XP_022290403.1">
    <property type="nucleotide sequence ID" value="XM_022434695.1"/>
</dbReference>
<dbReference type="PANTHER" id="PTHR19303:SF73">
    <property type="entry name" value="PROTEIN PDC2"/>
    <property type="match status" value="1"/>
</dbReference>
<dbReference type="GeneID" id="111102041"/>
<evidence type="ECO:0000313" key="3">
    <source>
        <dbReference type="Proteomes" id="UP000694844"/>
    </source>
</evidence>
<dbReference type="Pfam" id="PF03221">
    <property type="entry name" value="HTH_Tnp_Tc5"/>
    <property type="match status" value="1"/>
</dbReference>
<evidence type="ECO:0000256" key="1">
    <source>
        <dbReference type="ARBA" id="ARBA00023125"/>
    </source>
</evidence>
<dbReference type="AlphaFoldDB" id="A0A8B8AIM7"/>
<sequence length="508" mass="58877">MADDLAWMSVHIKLTARLVLLKRLVEGRSTIGDIIKEKDKWLGVPADSEGLTKSRNAKHQQLDDALYLWFTDMSAHHAAINDEMLLTKARQLGEQLGITDFSYSRGYLHRFKSRRGIKRKLYEGEADSADMTAVQTGREDLQRVLQDYDPEDIFNLDETGLFYRLGPNYTLATTKVSGTKKSKDRITVALTSNATGTTKLKPFVISKVNRPRCFGKTYNPETYVRYRHNAKAWMTSELFQDWLKDFDRQMRLARRKVILLVDNAASHNQGDLQLRSVTLHFLPPNTTAHIQPMDAGIIKAFKAHYRKQLVQHYIERVEKNEEQSVNLREALHMVKTAWDRVQVSTIVNCYRHVKILPSPSTDDSDEDDDIPLSLLQYHRDEDDIPLIELQMKMRELGNSSMTAEEYVGVDEEEETGRHLNDDDIMMLVSREEIPEVADEEDDEEPSKDVTVFEASESIRILINFFEQSTSAELEKKRSYLEHLWEMKETIHCQAREPKQKKMTDFFKQ</sequence>
<dbReference type="PROSITE" id="PS51253">
    <property type="entry name" value="HTH_CENPB"/>
    <property type="match status" value="1"/>
</dbReference>
<dbReference type="Proteomes" id="UP000694844">
    <property type="component" value="Chromosome 6"/>
</dbReference>
<evidence type="ECO:0000259" key="2">
    <source>
        <dbReference type="PROSITE" id="PS51253"/>
    </source>
</evidence>
<proteinExistence type="predicted"/>
<dbReference type="InterPro" id="IPR006600">
    <property type="entry name" value="HTH_CenpB_DNA-bd_dom"/>
</dbReference>
<dbReference type="GO" id="GO:0003677">
    <property type="term" value="F:DNA binding"/>
    <property type="evidence" value="ECO:0007669"/>
    <property type="project" value="UniProtKB-KW"/>
</dbReference>
<dbReference type="SMART" id="SM00674">
    <property type="entry name" value="CENPB"/>
    <property type="match status" value="1"/>
</dbReference>
<name>A0A8B8AIM7_CRAVI</name>
<accession>A0A8B8AIM7</accession>
<dbReference type="PANTHER" id="PTHR19303">
    <property type="entry name" value="TRANSPOSON"/>
    <property type="match status" value="1"/>
</dbReference>
<dbReference type="Gene3D" id="3.30.420.10">
    <property type="entry name" value="Ribonuclease H-like superfamily/Ribonuclease H"/>
    <property type="match status" value="1"/>
</dbReference>
<dbReference type="SUPFAM" id="SSF46689">
    <property type="entry name" value="Homeodomain-like"/>
    <property type="match status" value="1"/>
</dbReference>
<dbReference type="GO" id="GO:0005634">
    <property type="term" value="C:nucleus"/>
    <property type="evidence" value="ECO:0007669"/>
    <property type="project" value="TreeGrafter"/>
</dbReference>
<dbReference type="InterPro" id="IPR004875">
    <property type="entry name" value="DDE_SF_endonuclease_dom"/>
</dbReference>
<dbReference type="InterPro" id="IPR036397">
    <property type="entry name" value="RNaseH_sf"/>
</dbReference>
<dbReference type="Pfam" id="PF03184">
    <property type="entry name" value="DDE_1"/>
    <property type="match status" value="1"/>
</dbReference>
<dbReference type="KEGG" id="cvn:111102041"/>
<gene>
    <name evidence="4" type="primary">LOC111102041</name>
</gene>
<reference evidence="4" key="1">
    <citation type="submission" date="2025-08" db="UniProtKB">
        <authorList>
            <consortium name="RefSeq"/>
        </authorList>
    </citation>
    <scope>IDENTIFICATION</scope>
    <source>
        <tissue evidence="4">Whole sample</tissue>
    </source>
</reference>
<dbReference type="Gene3D" id="1.10.10.60">
    <property type="entry name" value="Homeodomain-like"/>
    <property type="match status" value="1"/>
</dbReference>
<dbReference type="InterPro" id="IPR050863">
    <property type="entry name" value="CenT-Element_Derived"/>
</dbReference>
<feature type="domain" description="HTH CENPB-type" evidence="2">
    <location>
        <begin position="50"/>
        <end position="121"/>
    </location>
</feature>
<dbReference type="OrthoDB" id="10060191at2759"/>